<feature type="domain" description="HTH tetR-type" evidence="3">
    <location>
        <begin position="60"/>
        <end position="120"/>
    </location>
</feature>
<proteinExistence type="predicted"/>
<gene>
    <name evidence="4" type="ORF">ACFSC0_15675</name>
</gene>
<organism evidence="4 5">
    <name type="scientific">Phenylobacterium terrae</name>
    <dbReference type="NCBI Taxonomy" id="2665495"/>
    <lineage>
        <taxon>Bacteria</taxon>
        <taxon>Pseudomonadati</taxon>
        <taxon>Pseudomonadota</taxon>
        <taxon>Alphaproteobacteria</taxon>
        <taxon>Caulobacterales</taxon>
        <taxon>Caulobacteraceae</taxon>
        <taxon>Phenylobacterium</taxon>
    </lineage>
</organism>
<evidence type="ECO:0000256" key="1">
    <source>
        <dbReference type="ARBA" id="ARBA00023125"/>
    </source>
</evidence>
<dbReference type="PRINTS" id="PR00455">
    <property type="entry name" value="HTHTETR"/>
</dbReference>
<dbReference type="Gene3D" id="1.10.357.10">
    <property type="entry name" value="Tetracycline Repressor, domain 2"/>
    <property type="match status" value="1"/>
</dbReference>
<sequence length="248" mass="26348">MSDDNERMHVQHPVDRLPAVRARYILLVSYVWYIAVSTTNAGSGRAPAPPPSHRSRLARDERRRQLISVAWAIVQDAGTEALTLGHLAEKAGVTKPVVYDHFGDRNGLLTALYLEFDARQNEQIDAAIAASAPTADARADMLAESYVNCVLAQGREIPGVVAALSGSPELERVRRECESAFLAKCRDALAPASPSGSVGLAGLRAMLGAAEALSNAVIANELSAEEAKAELRAVILAMLARQPGGTSA</sequence>
<keyword evidence="5" id="KW-1185">Reference proteome</keyword>
<feature type="DNA-binding region" description="H-T-H motif" evidence="2">
    <location>
        <begin position="83"/>
        <end position="102"/>
    </location>
</feature>
<dbReference type="PANTHER" id="PTHR30055:SF223">
    <property type="entry name" value="HTH-TYPE TRANSCRIPTIONAL REGULATOR UIDR"/>
    <property type="match status" value="1"/>
</dbReference>
<dbReference type="PANTHER" id="PTHR30055">
    <property type="entry name" value="HTH-TYPE TRANSCRIPTIONAL REGULATOR RUTR"/>
    <property type="match status" value="1"/>
</dbReference>
<comment type="caution">
    <text evidence="4">The sequence shown here is derived from an EMBL/GenBank/DDBJ whole genome shotgun (WGS) entry which is preliminary data.</text>
</comment>
<dbReference type="InterPro" id="IPR001647">
    <property type="entry name" value="HTH_TetR"/>
</dbReference>
<reference evidence="5" key="1">
    <citation type="journal article" date="2019" name="Int. J. Syst. Evol. Microbiol.">
        <title>The Global Catalogue of Microorganisms (GCM) 10K type strain sequencing project: providing services to taxonomists for standard genome sequencing and annotation.</title>
        <authorList>
            <consortium name="The Broad Institute Genomics Platform"/>
            <consortium name="The Broad Institute Genome Sequencing Center for Infectious Disease"/>
            <person name="Wu L."/>
            <person name="Ma J."/>
        </authorList>
    </citation>
    <scope>NUCLEOTIDE SEQUENCE [LARGE SCALE GENOMIC DNA]</scope>
    <source>
        <strain evidence="5">DFY28</strain>
    </source>
</reference>
<dbReference type="EMBL" id="JBHUEY010000006">
    <property type="protein sequence ID" value="MFD1784843.1"/>
    <property type="molecule type" value="Genomic_DNA"/>
</dbReference>
<dbReference type="Pfam" id="PF00440">
    <property type="entry name" value="TetR_N"/>
    <property type="match status" value="1"/>
</dbReference>
<evidence type="ECO:0000313" key="5">
    <source>
        <dbReference type="Proteomes" id="UP001597237"/>
    </source>
</evidence>
<evidence type="ECO:0000313" key="4">
    <source>
        <dbReference type="EMBL" id="MFD1784843.1"/>
    </source>
</evidence>
<dbReference type="PROSITE" id="PS50977">
    <property type="entry name" value="HTH_TETR_2"/>
    <property type="match status" value="1"/>
</dbReference>
<dbReference type="SUPFAM" id="SSF46689">
    <property type="entry name" value="Homeodomain-like"/>
    <property type="match status" value="1"/>
</dbReference>
<dbReference type="InterPro" id="IPR050109">
    <property type="entry name" value="HTH-type_TetR-like_transc_reg"/>
</dbReference>
<keyword evidence="1 2" id="KW-0238">DNA-binding</keyword>
<name>A0ABW4N4T4_9CAUL</name>
<evidence type="ECO:0000259" key="3">
    <source>
        <dbReference type="PROSITE" id="PS50977"/>
    </source>
</evidence>
<accession>A0ABW4N4T4</accession>
<protein>
    <submittedName>
        <fullName evidence="4">TetR/AcrR family transcriptional regulator</fullName>
    </submittedName>
</protein>
<dbReference type="Proteomes" id="UP001597237">
    <property type="component" value="Unassembled WGS sequence"/>
</dbReference>
<dbReference type="RefSeq" id="WP_377281808.1">
    <property type="nucleotide sequence ID" value="NZ_JBHRSI010000005.1"/>
</dbReference>
<evidence type="ECO:0000256" key="2">
    <source>
        <dbReference type="PROSITE-ProRule" id="PRU00335"/>
    </source>
</evidence>
<dbReference type="InterPro" id="IPR009057">
    <property type="entry name" value="Homeodomain-like_sf"/>
</dbReference>